<feature type="region of interest" description="Disordered" evidence="1">
    <location>
        <begin position="83"/>
        <end position="147"/>
    </location>
</feature>
<dbReference type="Pfam" id="PF11239">
    <property type="entry name" value="DUF3040"/>
    <property type="match status" value="1"/>
</dbReference>
<keyword evidence="2" id="KW-1133">Transmembrane helix</keyword>
<evidence type="ECO:0000256" key="2">
    <source>
        <dbReference type="SAM" id="Phobius"/>
    </source>
</evidence>
<dbReference type="AlphaFoldDB" id="A0A9X2D944"/>
<gene>
    <name evidence="3" type="ORF">M8330_15145</name>
</gene>
<keyword evidence="2" id="KW-0812">Transmembrane</keyword>
<dbReference type="InterPro" id="IPR021401">
    <property type="entry name" value="DUF3040"/>
</dbReference>
<proteinExistence type="predicted"/>
<evidence type="ECO:0000313" key="3">
    <source>
        <dbReference type="EMBL" id="MCM0621628.1"/>
    </source>
</evidence>
<feature type="transmembrane region" description="Helical" evidence="2">
    <location>
        <begin position="33"/>
        <end position="52"/>
    </location>
</feature>
<evidence type="ECO:0000313" key="4">
    <source>
        <dbReference type="Proteomes" id="UP001139485"/>
    </source>
</evidence>
<accession>A0A9X2D944</accession>
<evidence type="ECO:0000256" key="1">
    <source>
        <dbReference type="SAM" id="MobiDB-lite"/>
    </source>
</evidence>
<reference evidence="3" key="1">
    <citation type="submission" date="2022-05" db="EMBL/GenBank/DDBJ databases">
        <authorList>
            <person name="Tuo L."/>
        </authorList>
    </citation>
    <scope>NUCLEOTIDE SEQUENCE</scope>
    <source>
        <strain evidence="3">BSK12Z-4</strain>
    </source>
</reference>
<dbReference type="EMBL" id="JAMOIL010000021">
    <property type="protein sequence ID" value="MCM0621628.1"/>
    <property type="molecule type" value="Genomic_DNA"/>
</dbReference>
<keyword evidence="2" id="KW-0472">Membrane</keyword>
<protein>
    <submittedName>
        <fullName evidence="3">DUF3040 domain-containing protein</fullName>
    </submittedName>
</protein>
<comment type="caution">
    <text evidence="3">The sequence shown here is derived from an EMBL/GenBank/DDBJ whole genome shotgun (WGS) entry which is preliminary data.</text>
</comment>
<organism evidence="3 4">
    <name type="scientific">Nocardioides bruguierae</name>
    <dbReference type="NCBI Taxonomy" id="2945102"/>
    <lineage>
        <taxon>Bacteria</taxon>
        <taxon>Bacillati</taxon>
        <taxon>Actinomycetota</taxon>
        <taxon>Actinomycetes</taxon>
        <taxon>Propionibacteriales</taxon>
        <taxon>Nocardioidaceae</taxon>
        <taxon>Nocardioides</taxon>
    </lineage>
</organism>
<dbReference type="Proteomes" id="UP001139485">
    <property type="component" value="Unassembled WGS sequence"/>
</dbReference>
<name>A0A9X2D944_9ACTN</name>
<sequence length="147" mass="15630">MLEQIERGLSAEDPKLVHTLRGTSLRRRAQQRALVAGLVFVLGIGVLLAGAITNIIPLGVAGFVVMLASALVGLNALRNQNTAPAVRQQDAGPAGEPARGKRGLGVVDGGRAGRPSRGRSKPASSGGFMNRMEQRWRRRRDQQNGGF</sequence>
<feature type="transmembrane region" description="Helical" evidence="2">
    <location>
        <begin position="58"/>
        <end position="77"/>
    </location>
</feature>
<keyword evidence="4" id="KW-1185">Reference proteome</keyword>